<protein>
    <submittedName>
        <fullName evidence="1">Uncharacterized protein</fullName>
    </submittedName>
</protein>
<dbReference type="OrthoDB" id="4326860at2"/>
<dbReference type="STRING" id="67267.GCA_000716675_05471"/>
<dbReference type="RefSeq" id="WP_051910198.1">
    <property type="nucleotide sequence ID" value="NZ_CP021748.1"/>
</dbReference>
<name>A0A1Z1W2T5_9ACTN</name>
<dbReference type="EMBL" id="CP021748">
    <property type="protein sequence ID" value="ARX80717.1"/>
    <property type="molecule type" value="Genomic_DNA"/>
</dbReference>
<sequence>MAAHGDTQDEKDNTTYRVTVQNVTGHTTLGRGNTVTGSIGAPARAESQVTQAQLDALRREFDRVRELVEQLDDAGEREKGAAVDRLEELQAAVTDGEPDVRTMGRVRTWFAEKLPAALGAVTDLLMLPTVALLAQAAGDEVAAGFDALLQSFGAASPGES</sequence>
<dbReference type="AlphaFoldDB" id="A0A1Z1W2T5"/>
<dbReference type="KEGG" id="salf:SMD44_00115"/>
<dbReference type="eggNOG" id="ENOG5031SJ7">
    <property type="taxonomic scope" value="Bacteria"/>
</dbReference>
<gene>
    <name evidence="1" type="ORF">SMD44_00115</name>
</gene>
<evidence type="ECO:0000313" key="2">
    <source>
        <dbReference type="Proteomes" id="UP000195880"/>
    </source>
</evidence>
<reference evidence="1 2" key="1">
    <citation type="submission" date="2017-05" db="EMBL/GenBank/DDBJ databases">
        <title>Streptomyces alboflavus Genome sequencing and assembly.</title>
        <authorList>
            <person name="Wang Y."/>
            <person name="Du B."/>
            <person name="Ding Y."/>
            <person name="Liu H."/>
            <person name="Hou Q."/>
            <person name="Liu K."/>
            <person name="Wang C."/>
            <person name="Yao L."/>
        </authorList>
    </citation>
    <scope>NUCLEOTIDE SEQUENCE [LARGE SCALE GENOMIC DNA]</scope>
    <source>
        <strain evidence="1 2">MDJK44</strain>
    </source>
</reference>
<proteinExistence type="predicted"/>
<organism evidence="1 2">
    <name type="scientific">Streptomyces alboflavus</name>
    <dbReference type="NCBI Taxonomy" id="67267"/>
    <lineage>
        <taxon>Bacteria</taxon>
        <taxon>Bacillati</taxon>
        <taxon>Actinomycetota</taxon>
        <taxon>Actinomycetes</taxon>
        <taxon>Kitasatosporales</taxon>
        <taxon>Streptomycetaceae</taxon>
        <taxon>Streptomyces</taxon>
    </lineage>
</organism>
<dbReference type="Proteomes" id="UP000195880">
    <property type="component" value="Chromosome"/>
</dbReference>
<accession>A0A1Z1W2T5</accession>
<evidence type="ECO:0000313" key="1">
    <source>
        <dbReference type="EMBL" id="ARX80717.1"/>
    </source>
</evidence>
<keyword evidence="2" id="KW-1185">Reference proteome</keyword>